<dbReference type="SUPFAM" id="SSF56300">
    <property type="entry name" value="Metallo-dependent phosphatases"/>
    <property type="match status" value="1"/>
</dbReference>
<evidence type="ECO:0000313" key="3">
    <source>
        <dbReference type="Proteomes" id="UP000557717"/>
    </source>
</evidence>
<dbReference type="Pfam" id="PF00149">
    <property type="entry name" value="Metallophos"/>
    <property type="match status" value="1"/>
</dbReference>
<sequence length="262" mass="30155">MRIHVLSDLHLEFGPIDLPKVEADLVVLAGDVHVKLNGIRWIRDHFPEIPVIYLAGNHEYYGEKLPRLLDKIRDEAAGSNVHLLENESIEIGGFRFFGATLWTDLALLGDHHVGALEALQMNDYKRIRKTPSYRKLRPVDTRALHHETVRHIASFLEAGDPRRSVVVTHHAPSIRSLPERRQKDVISCAYASHLDQFIEDHSPLLWIHGHIHHSQDYRIGRTRILSNPRAYVDDPNPRFDPGLLVDLSREQQEFHQMQHPTA</sequence>
<dbReference type="EMBL" id="JACHFD010000023">
    <property type="protein sequence ID" value="MBB5353256.1"/>
    <property type="molecule type" value="Genomic_DNA"/>
</dbReference>
<comment type="caution">
    <text evidence="2">The sequence shown here is derived from an EMBL/GenBank/DDBJ whole genome shotgun (WGS) entry which is preliminary data.</text>
</comment>
<feature type="domain" description="Calcineurin-like phosphoesterase" evidence="1">
    <location>
        <begin position="1"/>
        <end position="213"/>
    </location>
</feature>
<proteinExistence type="predicted"/>
<accession>A0A840V877</accession>
<organism evidence="2 3">
    <name type="scientific">Haloferula luteola</name>
    <dbReference type="NCBI Taxonomy" id="595692"/>
    <lineage>
        <taxon>Bacteria</taxon>
        <taxon>Pseudomonadati</taxon>
        <taxon>Verrucomicrobiota</taxon>
        <taxon>Verrucomicrobiia</taxon>
        <taxon>Verrucomicrobiales</taxon>
        <taxon>Verrucomicrobiaceae</taxon>
        <taxon>Haloferula</taxon>
    </lineage>
</organism>
<dbReference type="GO" id="GO:0016787">
    <property type="term" value="F:hydrolase activity"/>
    <property type="evidence" value="ECO:0007669"/>
    <property type="project" value="InterPro"/>
</dbReference>
<keyword evidence="3" id="KW-1185">Reference proteome</keyword>
<evidence type="ECO:0000259" key="1">
    <source>
        <dbReference type="Pfam" id="PF00149"/>
    </source>
</evidence>
<dbReference type="InterPro" id="IPR029052">
    <property type="entry name" value="Metallo-depent_PP-like"/>
</dbReference>
<gene>
    <name evidence="2" type="ORF">HNR46_003511</name>
</gene>
<dbReference type="RefSeq" id="WP_184020946.1">
    <property type="nucleotide sequence ID" value="NZ_JACHFD010000023.1"/>
</dbReference>
<dbReference type="InterPro" id="IPR004843">
    <property type="entry name" value="Calcineurin-like_PHP"/>
</dbReference>
<dbReference type="PANTHER" id="PTHR37844">
    <property type="entry name" value="SER/THR PROTEIN PHOSPHATASE SUPERFAMILY (AFU_ORTHOLOGUE AFUA_1G14840)"/>
    <property type="match status" value="1"/>
</dbReference>
<dbReference type="PANTHER" id="PTHR37844:SF2">
    <property type="entry name" value="SER_THR PROTEIN PHOSPHATASE SUPERFAMILY (AFU_ORTHOLOGUE AFUA_1G14840)"/>
    <property type="match status" value="1"/>
</dbReference>
<protein>
    <submittedName>
        <fullName evidence="2">Icc-related predicted phosphoesterase</fullName>
    </submittedName>
</protein>
<dbReference type="AlphaFoldDB" id="A0A840V877"/>
<dbReference type="Gene3D" id="3.60.21.10">
    <property type="match status" value="1"/>
</dbReference>
<dbReference type="Proteomes" id="UP000557717">
    <property type="component" value="Unassembled WGS sequence"/>
</dbReference>
<evidence type="ECO:0000313" key="2">
    <source>
        <dbReference type="EMBL" id="MBB5353256.1"/>
    </source>
</evidence>
<reference evidence="2 3" key="1">
    <citation type="submission" date="2020-08" db="EMBL/GenBank/DDBJ databases">
        <title>Genomic Encyclopedia of Type Strains, Phase IV (KMG-IV): sequencing the most valuable type-strain genomes for metagenomic binning, comparative biology and taxonomic classification.</title>
        <authorList>
            <person name="Goeker M."/>
        </authorList>
    </citation>
    <scope>NUCLEOTIDE SEQUENCE [LARGE SCALE GENOMIC DNA]</scope>
    <source>
        <strain evidence="2 3">YC6886</strain>
    </source>
</reference>
<name>A0A840V877_9BACT</name>